<dbReference type="EMBL" id="LQYI01000035">
    <property type="protein sequence ID" value="KYC71172.1"/>
    <property type="molecule type" value="Genomic_DNA"/>
</dbReference>
<dbReference type="PATRIC" id="fig|1398.25.peg.2197"/>
<accession>A0A150KI36</accession>
<evidence type="ECO:0000313" key="2">
    <source>
        <dbReference type="Proteomes" id="UP000075304"/>
    </source>
</evidence>
<proteinExistence type="predicted"/>
<dbReference type="Proteomes" id="UP000075304">
    <property type="component" value="Unassembled WGS sequence"/>
</dbReference>
<name>A0A150KI36_HEYCO</name>
<comment type="caution">
    <text evidence="1">The sequence shown here is derived from an EMBL/GenBank/DDBJ whole genome shotgun (WGS) entry which is preliminary data.</text>
</comment>
<reference evidence="1 2" key="1">
    <citation type="submission" date="2016-01" db="EMBL/GenBank/DDBJ databases">
        <title>Genome Sequences of Twelve Sporeforming Bacillus Species Isolated from Foods.</title>
        <authorList>
            <person name="Berendsen E.M."/>
            <person name="Wells-Bennik M.H."/>
            <person name="Krawcyk A.O."/>
            <person name="De Jong A."/>
            <person name="Holsappel S."/>
            <person name="Eijlander R.T."/>
            <person name="Kuipers O.P."/>
        </authorList>
    </citation>
    <scope>NUCLEOTIDE SEQUENCE [LARGE SCALE GENOMIC DNA]</scope>
    <source>
        <strain evidence="1 2">B4099</strain>
    </source>
</reference>
<sequence>MVILLSFDEKYGDIVLNFPENELLIGDKTDMKLRLKKLVNYLVSLQQTYDIPKIFIGYEPATDEDSVLIEMNRDKANYDQEIEEVLAKTGH</sequence>
<organism evidence="1 2">
    <name type="scientific">Heyndrickxia coagulans</name>
    <name type="common">Weizmannia coagulans</name>
    <dbReference type="NCBI Taxonomy" id="1398"/>
    <lineage>
        <taxon>Bacteria</taxon>
        <taxon>Bacillati</taxon>
        <taxon>Bacillota</taxon>
        <taxon>Bacilli</taxon>
        <taxon>Bacillales</taxon>
        <taxon>Bacillaceae</taxon>
        <taxon>Heyndrickxia</taxon>
    </lineage>
</organism>
<dbReference type="AlphaFoldDB" id="A0A150KI36"/>
<evidence type="ECO:0000313" key="1">
    <source>
        <dbReference type="EMBL" id="KYC71172.1"/>
    </source>
</evidence>
<gene>
    <name evidence="1" type="ORF">B4099_1981</name>
</gene>
<protein>
    <submittedName>
        <fullName evidence="1">Uncharacterized protein</fullName>
    </submittedName>
</protein>